<dbReference type="Proteomes" id="UP001153678">
    <property type="component" value="Unassembled WGS sequence"/>
</dbReference>
<keyword evidence="2" id="KW-1185">Reference proteome</keyword>
<protein>
    <submittedName>
        <fullName evidence="1">18932_t:CDS:1</fullName>
    </submittedName>
</protein>
<dbReference type="EMBL" id="CAMKVN010017192">
    <property type="protein sequence ID" value="CAI2197838.1"/>
    <property type="molecule type" value="Genomic_DNA"/>
</dbReference>
<feature type="non-terminal residue" evidence="1">
    <location>
        <position position="1"/>
    </location>
</feature>
<comment type="caution">
    <text evidence="1">The sequence shown here is derived from an EMBL/GenBank/DDBJ whole genome shotgun (WGS) entry which is preliminary data.</text>
</comment>
<organism evidence="1 2">
    <name type="scientific">Funneliformis geosporum</name>
    <dbReference type="NCBI Taxonomy" id="1117311"/>
    <lineage>
        <taxon>Eukaryota</taxon>
        <taxon>Fungi</taxon>
        <taxon>Fungi incertae sedis</taxon>
        <taxon>Mucoromycota</taxon>
        <taxon>Glomeromycotina</taxon>
        <taxon>Glomeromycetes</taxon>
        <taxon>Glomerales</taxon>
        <taxon>Glomeraceae</taxon>
        <taxon>Funneliformis</taxon>
    </lineage>
</organism>
<accession>A0A9W4X2S6</accession>
<feature type="non-terminal residue" evidence="1">
    <location>
        <position position="43"/>
    </location>
</feature>
<name>A0A9W4X2S6_9GLOM</name>
<dbReference type="AlphaFoldDB" id="A0A9W4X2S6"/>
<reference evidence="1" key="1">
    <citation type="submission" date="2022-08" db="EMBL/GenBank/DDBJ databases">
        <authorList>
            <person name="Kallberg Y."/>
            <person name="Tangrot J."/>
            <person name="Rosling A."/>
        </authorList>
    </citation>
    <scope>NUCLEOTIDE SEQUENCE</scope>
    <source>
        <strain evidence="1">Wild A</strain>
    </source>
</reference>
<proteinExistence type="predicted"/>
<sequence length="43" mass="4833">CEVVDSASSLHLLLLETKLLKPILVFATDFMGFDILNLELKEL</sequence>
<gene>
    <name evidence="1" type="ORF">FWILDA_LOCUS18275</name>
</gene>
<evidence type="ECO:0000313" key="1">
    <source>
        <dbReference type="EMBL" id="CAI2197838.1"/>
    </source>
</evidence>
<evidence type="ECO:0000313" key="2">
    <source>
        <dbReference type="Proteomes" id="UP001153678"/>
    </source>
</evidence>